<accession>E4PRH9</accession>
<dbReference type="AlphaFoldDB" id="E4PRH9"/>
<protein>
    <submittedName>
        <fullName evidence="7">Sodium: dicarboxylate cotransporter</fullName>
    </submittedName>
</protein>
<feature type="transmembrane region" description="Helical" evidence="6">
    <location>
        <begin position="97"/>
        <end position="120"/>
    </location>
</feature>
<evidence type="ECO:0000256" key="3">
    <source>
        <dbReference type="ARBA" id="ARBA00022692"/>
    </source>
</evidence>
<dbReference type="HOGENOM" id="CLU_005170_0_0_6"/>
<dbReference type="EMBL" id="CP001978">
    <property type="protein sequence ID" value="ADP97888.1"/>
    <property type="molecule type" value="Genomic_DNA"/>
</dbReference>
<evidence type="ECO:0000256" key="2">
    <source>
        <dbReference type="ARBA" id="ARBA00022448"/>
    </source>
</evidence>
<keyword evidence="5 6" id="KW-0472">Membrane</keyword>
<dbReference type="InterPro" id="IPR001898">
    <property type="entry name" value="SLC13A/DASS"/>
</dbReference>
<dbReference type="KEGG" id="mad:HP15_2124"/>
<organism evidence="7 8">
    <name type="scientific">Marinobacter adhaerens (strain DSM 23420 / HP15)</name>
    <dbReference type="NCBI Taxonomy" id="225937"/>
    <lineage>
        <taxon>Bacteria</taxon>
        <taxon>Pseudomonadati</taxon>
        <taxon>Pseudomonadota</taxon>
        <taxon>Gammaproteobacteria</taxon>
        <taxon>Pseudomonadales</taxon>
        <taxon>Marinobacteraceae</taxon>
        <taxon>Marinobacter</taxon>
    </lineage>
</organism>
<dbReference type="CDD" id="cd01115">
    <property type="entry name" value="SLC13_permease"/>
    <property type="match status" value="1"/>
</dbReference>
<feature type="transmembrane region" description="Helical" evidence="6">
    <location>
        <begin position="376"/>
        <end position="398"/>
    </location>
</feature>
<evidence type="ECO:0000313" key="8">
    <source>
        <dbReference type="Proteomes" id="UP000007077"/>
    </source>
</evidence>
<name>E4PRH9_MARAH</name>
<feature type="transmembrane region" description="Helical" evidence="6">
    <location>
        <begin position="467"/>
        <end position="491"/>
    </location>
</feature>
<dbReference type="Pfam" id="PF00939">
    <property type="entry name" value="Na_sulph_symp"/>
    <property type="match status" value="1"/>
</dbReference>
<dbReference type="PROSITE" id="PS01271">
    <property type="entry name" value="NA_SULFATE"/>
    <property type="match status" value="1"/>
</dbReference>
<comment type="subcellular location">
    <subcellularLocation>
        <location evidence="1">Membrane</location>
        <topology evidence="1">Multi-pass membrane protein</topology>
    </subcellularLocation>
</comment>
<dbReference type="PANTHER" id="PTHR10283">
    <property type="entry name" value="SOLUTE CARRIER FAMILY 13 MEMBER"/>
    <property type="match status" value="1"/>
</dbReference>
<proteinExistence type="predicted"/>
<dbReference type="GO" id="GO:0005886">
    <property type="term" value="C:plasma membrane"/>
    <property type="evidence" value="ECO:0007669"/>
    <property type="project" value="TreeGrafter"/>
</dbReference>
<evidence type="ECO:0000256" key="5">
    <source>
        <dbReference type="ARBA" id="ARBA00023136"/>
    </source>
</evidence>
<sequence>MEQDCMSEELNADNQPEGMPRSQVIGLILGAAFLLATILLPPPETMSGQAWSALGLMLLMATWWSTEAIPIPATALLPIVLVPALGLGTVGEATEPYANPIIFLFLGGFTLGLAMQRWNLHRRIALMTLKAVGSKPRRQIAGFMLATAFLSMWVSNTATAIMMLPIGLSVVAMMDTNDNPEGVRRYATALLLAIAYSASIGGIATLIGTPPNALLAAYLSENQGVSVGFAQWMLLGVPVTIVMLVLAWWWLTRRDFGLGNSGDGGKAIRQELEALGTLGKGEKLVALVFLVTASAWIFRPLLSDRLMPWLSDTGIAIAAAIAMFLIPVNTRNREFLLDWETAKGIPWGVLLLFGGGLAMAGVISSSGLAEWIAQSLGVAGALPMLVMILLVVGVIIFLTEVTSNTATAAAFLPLLGALALSQGVSPLLLTVPAAIAASCAFMMPVATPPNAIVFSSGHMQIGDMIRAGFALNLLGIVVVTVLSYLLLGVVFTL</sequence>
<keyword evidence="2" id="KW-0813">Transport</keyword>
<evidence type="ECO:0000256" key="1">
    <source>
        <dbReference type="ARBA" id="ARBA00004141"/>
    </source>
</evidence>
<feature type="transmembrane region" description="Helical" evidence="6">
    <location>
        <begin position="186"/>
        <end position="208"/>
    </location>
</feature>
<feature type="transmembrane region" description="Helical" evidence="6">
    <location>
        <begin position="140"/>
        <end position="166"/>
    </location>
</feature>
<feature type="transmembrane region" description="Helical" evidence="6">
    <location>
        <begin position="24"/>
        <end position="42"/>
    </location>
</feature>
<feature type="transmembrane region" description="Helical" evidence="6">
    <location>
        <begin position="284"/>
        <end position="302"/>
    </location>
</feature>
<reference evidence="7 8" key="1">
    <citation type="journal article" date="2010" name="Stand. Genomic Sci.">
        <title>Complete genome sequence of Marinobacter adhaerens type strain (HP15), a diatom-interacting marine microorganism.</title>
        <authorList>
            <person name="Gardes A."/>
            <person name="Kaeppel E."/>
            <person name="Shehzad A."/>
            <person name="Seebah S."/>
            <person name="Teeling H."/>
            <person name="Yarza P."/>
            <person name="Glockner F.O."/>
            <person name="Grossart H.P."/>
            <person name="Ullrich M.S."/>
        </authorList>
    </citation>
    <scope>NUCLEOTIDE SEQUENCE [LARGE SCALE GENOMIC DNA]</scope>
    <source>
        <strain evidence="8">DSM 23420 / HP15</strain>
    </source>
</reference>
<feature type="transmembrane region" description="Helical" evidence="6">
    <location>
        <begin position="347"/>
        <end position="369"/>
    </location>
</feature>
<feature type="transmembrane region" description="Helical" evidence="6">
    <location>
        <begin position="73"/>
        <end position="91"/>
    </location>
</feature>
<keyword evidence="3 6" id="KW-0812">Transmembrane</keyword>
<gene>
    <name evidence="7" type="ordered locus">HP15_2124</name>
</gene>
<dbReference type="PATRIC" id="fig|225937.3.peg.2139"/>
<evidence type="ECO:0000256" key="6">
    <source>
        <dbReference type="SAM" id="Phobius"/>
    </source>
</evidence>
<evidence type="ECO:0000256" key="4">
    <source>
        <dbReference type="ARBA" id="ARBA00022989"/>
    </source>
</evidence>
<dbReference type="InterPro" id="IPR031312">
    <property type="entry name" value="Na/sul_symport_CS"/>
</dbReference>
<dbReference type="Proteomes" id="UP000007077">
    <property type="component" value="Chromosome"/>
</dbReference>
<dbReference type="eggNOG" id="COG0471">
    <property type="taxonomic scope" value="Bacteria"/>
</dbReference>
<dbReference type="NCBIfam" id="TIGR00785">
    <property type="entry name" value="dass"/>
    <property type="match status" value="1"/>
</dbReference>
<dbReference type="PANTHER" id="PTHR10283:SF82">
    <property type="entry name" value="SOLUTE CARRIER FAMILY 13 MEMBER 2"/>
    <property type="match status" value="1"/>
</dbReference>
<dbReference type="GO" id="GO:0015141">
    <property type="term" value="F:succinate transmembrane transporter activity"/>
    <property type="evidence" value="ECO:0007669"/>
    <property type="project" value="UniProtKB-ARBA"/>
</dbReference>
<feature type="transmembrane region" description="Helical" evidence="6">
    <location>
        <begin position="404"/>
        <end position="420"/>
    </location>
</feature>
<feature type="transmembrane region" description="Helical" evidence="6">
    <location>
        <begin position="309"/>
        <end position="327"/>
    </location>
</feature>
<reference evidence="8" key="2">
    <citation type="submission" date="2010-02" db="EMBL/GenBank/DDBJ databases">
        <title>Complete genome sequence of Marinobacter adhaerens type strain (HP15).</title>
        <authorList>
            <person name="Gaerdes A.A.M."/>
            <person name="Kaeppel E."/>
            <person name="Shezad A."/>
            <person name="Seebah S."/>
            <person name="Teeling H."/>
            <person name="Yarza P."/>
            <person name="Gloeckner F.O."/>
            <person name="Ullrich M.S."/>
        </authorList>
    </citation>
    <scope>NUCLEOTIDE SEQUENCE [LARGE SCALE GENOMIC DNA]</scope>
    <source>
        <strain evidence="8">DSM 23420 / HP15</strain>
    </source>
</reference>
<evidence type="ECO:0000313" key="7">
    <source>
        <dbReference type="EMBL" id="ADP97888.1"/>
    </source>
</evidence>
<keyword evidence="4 6" id="KW-1133">Transmembrane helix</keyword>
<feature type="transmembrane region" description="Helical" evidence="6">
    <location>
        <begin position="229"/>
        <end position="251"/>
    </location>
</feature>
<dbReference type="STRING" id="225937.HP15_2124"/>
<feature type="transmembrane region" description="Helical" evidence="6">
    <location>
        <begin position="427"/>
        <end position="447"/>
    </location>
</feature>